<dbReference type="RefSeq" id="WP_230002969.1">
    <property type="nucleotide sequence ID" value="NZ_CP087134.1"/>
</dbReference>
<dbReference type="EMBL" id="JAWXVI010000009">
    <property type="protein sequence ID" value="MDX6191104.1"/>
    <property type="molecule type" value="Genomic_DNA"/>
</dbReference>
<accession>A0ABU4RES6</accession>
<keyword evidence="4" id="KW-1185">Reference proteome</keyword>
<evidence type="ECO:0000313" key="3">
    <source>
        <dbReference type="EMBL" id="MDX6191104.1"/>
    </source>
</evidence>
<comment type="caution">
    <text evidence="3">The sequence shown here is derived from an EMBL/GenBank/DDBJ whole genome shotgun (WGS) entry which is preliminary data.</text>
</comment>
<dbReference type="Pfam" id="PF20243">
    <property type="entry name" value="MbnP"/>
    <property type="match status" value="1"/>
</dbReference>
<feature type="chain" id="PRO_5045725673" evidence="1">
    <location>
        <begin position="23"/>
        <end position="269"/>
    </location>
</feature>
<proteinExistence type="predicted"/>
<feature type="domain" description="Copper-binding protein MbnP-like" evidence="2">
    <location>
        <begin position="35"/>
        <end position="235"/>
    </location>
</feature>
<evidence type="ECO:0000313" key="4">
    <source>
        <dbReference type="Proteomes" id="UP001273350"/>
    </source>
</evidence>
<dbReference type="PROSITE" id="PS51257">
    <property type="entry name" value="PROKAR_LIPOPROTEIN"/>
    <property type="match status" value="1"/>
</dbReference>
<keyword evidence="1" id="KW-0732">Signal</keyword>
<evidence type="ECO:0000259" key="2">
    <source>
        <dbReference type="Pfam" id="PF20243"/>
    </source>
</evidence>
<feature type="signal peptide" evidence="1">
    <location>
        <begin position="1"/>
        <end position="22"/>
    </location>
</feature>
<dbReference type="Proteomes" id="UP001273350">
    <property type="component" value="Unassembled WGS sequence"/>
</dbReference>
<sequence length="269" mass="29410">MKKIVYKTIVLLTLSIFITACSSDDNNEKNTTGTGKLGLKFDNSFGDNDLILETQPNTTKNNEVLKINLVRYIVSNIVLTKADGTTFTYPKAQSYFIADEGDATAGYQFNLTDVPAGDYTKVKFGIGVDKEQWLLGASGQGDFLAKAQAKDLIWSWSAGYKFIAFEGTFTSSTVKTAVPFMVHTGQIGTAYNYTEVTLDLPTKALVRTTITPAIHIVTDLSKILDGENTIKLSDYNKGGMGAMIMGGEALPKITTNISKMFRIDHVHNN</sequence>
<organism evidence="3 4">
    <name type="scientific">Flavobacterium cupriresistens</name>
    <dbReference type="NCBI Taxonomy" id="2893885"/>
    <lineage>
        <taxon>Bacteria</taxon>
        <taxon>Pseudomonadati</taxon>
        <taxon>Bacteroidota</taxon>
        <taxon>Flavobacteriia</taxon>
        <taxon>Flavobacteriales</taxon>
        <taxon>Flavobacteriaceae</taxon>
        <taxon>Flavobacterium</taxon>
    </lineage>
</organism>
<evidence type="ECO:0000256" key="1">
    <source>
        <dbReference type="SAM" id="SignalP"/>
    </source>
</evidence>
<protein>
    <submittedName>
        <fullName evidence="3">MbnP family protein</fullName>
    </submittedName>
</protein>
<reference evidence="3 4" key="1">
    <citation type="submission" date="2023-11" db="EMBL/GenBank/DDBJ databases">
        <title>Unpublished Manusciprt.</title>
        <authorList>
            <person name="Saticioglu I.B."/>
            <person name="Ay H."/>
            <person name="Ajmi N."/>
            <person name="Altun S."/>
            <person name="Duman M."/>
        </authorList>
    </citation>
    <scope>NUCLEOTIDE SEQUENCE [LARGE SCALE GENOMIC DNA]</scope>
    <source>
        <strain evidence="3 4">Fl-318</strain>
    </source>
</reference>
<name>A0ABU4RES6_9FLAO</name>
<dbReference type="InterPro" id="IPR046863">
    <property type="entry name" value="MbnP-like_dom"/>
</dbReference>
<gene>
    <name evidence="3" type="ORF">SGQ83_17240</name>
</gene>